<keyword evidence="2" id="KW-0238">DNA-binding</keyword>
<dbReference type="Gene3D" id="2.10.109.10">
    <property type="entry name" value="Umud Fragment, subunit A"/>
    <property type="match status" value="1"/>
</dbReference>
<evidence type="ECO:0000256" key="1">
    <source>
        <dbReference type="ARBA" id="ARBA00023015"/>
    </source>
</evidence>
<dbReference type="AlphaFoldDB" id="A0AB36E1K0"/>
<keyword evidence="1" id="KW-0805">Transcription regulation</keyword>
<reference evidence="5 6" key="1">
    <citation type="submission" date="2014-11" db="EMBL/GenBank/DDBJ databases">
        <title>Pan-genome of Gallibacterium spp.</title>
        <authorList>
            <person name="Kudirkiene E."/>
            <person name="Bojesen A.M."/>
        </authorList>
    </citation>
    <scope>NUCLEOTIDE SEQUENCE [LARGE SCALE GENOMIC DNA]</scope>
    <source>
        <strain evidence="5 6">18469/18</strain>
    </source>
</reference>
<dbReference type="GO" id="GO:0003677">
    <property type="term" value="F:DNA binding"/>
    <property type="evidence" value="ECO:0007669"/>
    <property type="project" value="UniProtKB-KW"/>
</dbReference>
<gene>
    <name evidence="5" type="ORF">QV09_07535</name>
</gene>
<organism evidence="5 6">
    <name type="scientific">Gallibacterium salpingitidis</name>
    <dbReference type="NCBI Taxonomy" id="505341"/>
    <lineage>
        <taxon>Bacteria</taxon>
        <taxon>Pseudomonadati</taxon>
        <taxon>Pseudomonadota</taxon>
        <taxon>Gammaproteobacteria</taxon>
        <taxon>Pasteurellales</taxon>
        <taxon>Pasteurellaceae</taxon>
        <taxon>Gallibacterium</taxon>
    </lineage>
</organism>
<dbReference type="Gene3D" id="1.10.10.10">
    <property type="entry name" value="Winged helix-like DNA-binding domain superfamily/Winged helix DNA-binding domain"/>
    <property type="match status" value="1"/>
</dbReference>
<evidence type="ECO:0000313" key="6">
    <source>
        <dbReference type="Proteomes" id="UP000092527"/>
    </source>
</evidence>
<dbReference type="InterPro" id="IPR009061">
    <property type="entry name" value="DNA-bd_dom_put_sf"/>
</dbReference>
<dbReference type="PANTHER" id="PTHR40661:SF3">
    <property type="entry name" value="FELS-1 PROPHAGE TRANSCRIPTIONAL REGULATOR"/>
    <property type="match status" value="1"/>
</dbReference>
<keyword evidence="3" id="KW-0804">Transcription</keyword>
<dbReference type="InterPro" id="IPR003314">
    <property type="entry name" value="Mu-type_HTH"/>
</dbReference>
<dbReference type="EMBL" id="JTJU01000041">
    <property type="protein sequence ID" value="OBX09722.1"/>
    <property type="molecule type" value="Genomic_DNA"/>
</dbReference>
<name>A0AB36E1K0_9PAST</name>
<dbReference type="InterPro" id="IPR015927">
    <property type="entry name" value="Peptidase_S24_S26A/B/C"/>
</dbReference>
<protein>
    <recommendedName>
        <fullName evidence="4">HTH Mu-type domain-containing protein</fullName>
    </recommendedName>
</protein>
<dbReference type="InterPro" id="IPR036388">
    <property type="entry name" value="WH-like_DNA-bd_sf"/>
</dbReference>
<accession>A0AB36E1K0</accession>
<evidence type="ECO:0000256" key="3">
    <source>
        <dbReference type="ARBA" id="ARBA00023163"/>
    </source>
</evidence>
<evidence type="ECO:0000259" key="4">
    <source>
        <dbReference type="PROSITE" id="PS51702"/>
    </source>
</evidence>
<dbReference type="InterPro" id="IPR036286">
    <property type="entry name" value="LexA/Signal_pep-like_sf"/>
</dbReference>
<feature type="domain" description="HTH Mu-type" evidence="4">
    <location>
        <begin position="6"/>
        <end position="73"/>
    </location>
</feature>
<comment type="caution">
    <text evidence="5">The sequence shown here is derived from an EMBL/GenBank/DDBJ whole genome shotgun (WGS) entry which is preliminary data.</text>
</comment>
<dbReference type="CDD" id="cd06529">
    <property type="entry name" value="S24_LexA-like"/>
    <property type="match status" value="1"/>
</dbReference>
<dbReference type="Pfam" id="PF00717">
    <property type="entry name" value="Peptidase_S24"/>
    <property type="match status" value="1"/>
</dbReference>
<dbReference type="Proteomes" id="UP000092527">
    <property type="component" value="Unassembled WGS sequence"/>
</dbReference>
<evidence type="ECO:0000313" key="5">
    <source>
        <dbReference type="EMBL" id="OBX09722.1"/>
    </source>
</evidence>
<dbReference type="Pfam" id="PF02316">
    <property type="entry name" value="HTH_Tnp_Mu_1"/>
    <property type="match status" value="1"/>
</dbReference>
<dbReference type="SUPFAM" id="SSF46955">
    <property type="entry name" value="Putative DNA-binding domain"/>
    <property type="match status" value="1"/>
</dbReference>
<evidence type="ECO:0000256" key="2">
    <source>
        <dbReference type="ARBA" id="ARBA00023125"/>
    </source>
</evidence>
<dbReference type="PROSITE" id="PS51702">
    <property type="entry name" value="HTH_MU"/>
    <property type="match status" value="1"/>
</dbReference>
<dbReference type="PANTHER" id="PTHR40661">
    <property type="match status" value="1"/>
</dbReference>
<sequence length="231" mass="26012">MRNIKEWFSIAELLEKQIKDFPTTDKGISKKADRENWVKRQRAGVKGKTFEYHYSSLPADAQIALGFDKKEMSYTTQKLEAYSTAELDFISTFELIPYFSIKASAGYGAFTEGSAKPTRYLAFTKEWIARKGLHKKDLVMISATGDSMEPSIYNGDVLLVDTSNKDARDGSIYVIRIDDQLWVKRIQGLIGGIRLISDNKAIYSAIDVSFAQNQNVEIIGQVVHVGHDLLV</sequence>
<dbReference type="RefSeq" id="WP_066112887.1">
    <property type="nucleotide sequence ID" value="NZ_JTJT01000028.1"/>
</dbReference>
<dbReference type="SUPFAM" id="SSF51306">
    <property type="entry name" value="LexA/Signal peptidase"/>
    <property type="match status" value="1"/>
</dbReference>
<dbReference type="InterPro" id="IPR039418">
    <property type="entry name" value="LexA-like"/>
</dbReference>
<proteinExistence type="predicted"/>